<dbReference type="EMBL" id="RYUW01000012">
    <property type="protein sequence ID" value="RYQ36619.1"/>
    <property type="molecule type" value="Genomic_DNA"/>
</dbReference>
<evidence type="ECO:0000313" key="1">
    <source>
        <dbReference type="EMBL" id="RYQ36619.1"/>
    </source>
</evidence>
<protein>
    <submittedName>
        <fullName evidence="1">Uncharacterized protein</fullName>
    </submittedName>
</protein>
<sequence>MITNLYTAPRCVPPARTWSSNATLTTGTDGHVTVTPMDTTASFYFFSALFWNMGDARFGQYICYLLDLEVSDNINHISIASGTDLRKGIVSDHTAWVAACLTNGGSSVHELNIQTEHVPYVTLLAFGLYSADDWKKIRGMMRQGLLNTPILEGGMLPV</sequence>
<organism evidence="1 2">
    <name type="scientific">Bifidobacterium pseudolongum subsp. globosum</name>
    <dbReference type="NCBI Taxonomy" id="1690"/>
    <lineage>
        <taxon>Bacteria</taxon>
        <taxon>Bacillati</taxon>
        <taxon>Actinomycetota</taxon>
        <taxon>Actinomycetes</taxon>
        <taxon>Bifidobacteriales</taxon>
        <taxon>Bifidobacteriaceae</taxon>
        <taxon>Bifidobacterium</taxon>
    </lineage>
</organism>
<proteinExistence type="predicted"/>
<name>A0A4Q5ATT4_9BIFI</name>
<accession>A0A4Q5ATT4</accession>
<reference evidence="1 2" key="1">
    <citation type="submission" date="2018-12" db="EMBL/GenBank/DDBJ databases">
        <title>Unveiling genomic diversity among members of the Bifidobacterium pseudolongum species, a widely distributed gut commensal of the animal kingdom.</title>
        <authorList>
            <person name="Lugli G.A."/>
            <person name="Duranti S."/>
            <person name="Albert K."/>
            <person name="Mancabelli L."/>
            <person name="Napoli S."/>
            <person name="Viappiani A."/>
            <person name="Anzalone R."/>
            <person name="Longhi G."/>
            <person name="Milani C."/>
            <person name="Turroni F."/>
            <person name="Alessandri G."/>
            <person name="Sela D.A."/>
            <person name="Van Sinderen D."/>
            <person name="Ventura M."/>
        </authorList>
    </citation>
    <scope>NUCLEOTIDE SEQUENCE [LARGE SCALE GENOMIC DNA]</scope>
    <source>
        <strain evidence="1 2">2003B</strain>
    </source>
</reference>
<evidence type="ECO:0000313" key="2">
    <source>
        <dbReference type="Proteomes" id="UP000292382"/>
    </source>
</evidence>
<comment type="caution">
    <text evidence="1">The sequence shown here is derived from an EMBL/GenBank/DDBJ whole genome shotgun (WGS) entry which is preliminary data.</text>
</comment>
<gene>
    <name evidence="1" type="ORF">PG2003B_1118</name>
</gene>
<dbReference type="Proteomes" id="UP000292382">
    <property type="component" value="Unassembled WGS sequence"/>
</dbReference>
<dbReference type="RefSeq" id="WP_129966911.1">
    <property type="nucleotide sequence ID" value="NZ_RYUW01000012.1"/>
</dbReference>
<dbReference type="AlphaFoldDB" id="A0A4Q5ATT4"/>